<protein>
    <recommendedName>
        <fullName evidence="3">WbqC-like protein</fullName>
    </recommendedName>
</protein>
<evidence type="ECO:0008006" key="3">
    <source>
        <dbReference type="Google" id="ProtNLM"/>
    </source>
</evidence>
<accession>A0A3M5PC69</accession>
<dbReference type="EMBL" id="RBTP01000033">
    <property type="protein sequence ID" value="RMT81596.1"/>
    <property type="molecule type" value="Genomic_DNA"/>
</dbReference>
<name>A0A3M5PC69_PSEVI</name>
<sequence>MNETLGIMQPYFFPYIGYFQLIAAVERGLVFDIVKYKRKSWMNRNRVLDGYGGWQYIKVPVCAKDGTLIKDARILDYTGAHRRIKNQLEHYRGKAPYFKEVLALLDLTFAHPDTTHLCELNTRSLKVVCDYLGLPFNWTNCSDMKFDLPPIQHAGQWALEISTRVEARQYINATGGRDIFVTSEWQERGIELRFLEPSSLHYCAEPLTFIENLSILDVLMWNTPKTVLAYIRNETRAIA</sequence>
<reference evidence="1 2" key="1">
    <citation type="submission" date="2018-08" db="EMBL/GenBank/DDBJ databases">
        <title>Recombination of ecologically and evolutionarily significant loci maintains genetic cohesion in the Pseudomonas syringae species complex.</title>
        <authorList>
            <person name="Dillon M."/>
            <person name="Thakur S."/>
            <person name="Almeida R.N.D."/>
            <person name="Weir B.S."/>
            <person name="Guttman D.S."/>
        </authorList>
    </citation>
    <scope>NUCLEOTIDE SEQUENCE [LARGE SCALE GENOMIC DNA]</scope>
    <source>
        <strain evidence="1 2">ICMP 19473</strain>
    </source>
</reference>
<organism evidence="1 2">
    <name type="scientific">Pseudomonas viridiflava</name>
    <name type="common">Phytomonas viridiflava</name>
    <dbReference type="NCBI Taxonomy" id="33069"/>
    <lineage>
        <taxon>Bacteria</taxon>
        <taxon>Pseudomonadati</taxon>
        <taxon>Pseudomonadota</taxon>
        <taxon>Gammaproteobacteria</taxon>
        <taxon>Pseudomonadales</taxon>
        <taxon>Pseudomonadaceae</taxon>
        <taxon>Pseudomonas</taxon>
    </lineage>
</organism>
<dbReference type="InterPro" id="IPR014985">
    <property type="entry name" value="WbqC"/>
</dbReference>
<gene>
    <name evidence="1" type="ORF">ALP40_03374</name>
</gene>
<dbReference type="AlphaFoldDB" id="A0A3M5PC69"/>
<proteinExistence type="predicted"/>
<comment type="caution">
    <text evidence="1">The sequence shown here is derived from an EMBL/GenBank/DDBJ whole genome shotgun (WGS) entry which is preliminary data.</text>
</comment>
<dbReference type="Pfam" id="PF08889">
    <property type="entry name" value="WbqC"/>
    <property type="match status" value="1"/>
</dbReference>
<dbReference type="Proteomes" id="UP000273854">
    <property type="component" value="Unassembled WGS sequence"/>
</dbReference>
<dbReference type="RefSeq" id="WP_122208411.1">
    <property type="nucleotide sequence ID" value="NZ_JAAMQQ010000002.1"/>
</dbReference>
<evidence type="ECO:0000313" key="2">
    <source>
        <dbReference type="Proteomes" id="UP000273854"/>
    </source>
</evidence>
<evidence type="ECO:0000313" key="1">
    <source>
        <dbReference type="EMBL" id="RMT81596.1"/>
    </source>
</evidence>
<dbReference type="OrthoDB" id="3611744at2"/>